<evidence type="ECO:0000313" key="2">
    <source>
        <dbReference type="Proteomes" id="UP000004810"/>
    </source>
</evidence>
<dbReference type="EMBL" id="ADBV01021473">
    <property type="protein sequence ID" value="EJW70538.1"/>
    <property type="molecule type" value="Genomic_DNA"/>
</dbReference>
<dbReference type="AlphaFoldDB" id="J9DLS4"/>
<sequence>DTITISNDTEYPLNTIKISNSTIADALPPISPPFHLSNATFTTVITCCSINTATTTTITTTATATTATTITTTATTTTTTTTNDAISCYYSANNMAEQLFKQGTWKQSSRPSC</sequence>
<comment type="caution">
    <text evidence="1">The sequence shown here is derived from an EMBL/GenBank/DDBJ whole genome shotgun (WGS) entry which is preliminary data.</text>
</comment>
<accession>J9DLS4</accession>
<protein>
    <submittedName>
        <fullName evidence="1">Uncharacterized protein</fullName>
    </submittedName>
</protein>
<name>J9DLS4_WUCBA</name>
<gene>
    <name evidence="1" type="ORF">WUBG_18555</name>
</gene>
<reference evidence="2" key="1">
    <citation type="submission" date="2012-08" db="EMBL/GenBank/DDBJ databases">
        <title>The Genome Sequence of Wuchereria bancrofti.</title>
        <authorList>
            <person name="Nutman T.B."/>
            <person name="Fink D.L."/>
            <person name="Russ C."/>
            <person name="Young S."/>
            <person name="Zeng Q."/>
            <person name="Koehrsen M."/>
            <person name="Alvarado L."/>
            <person name="Berlin A."/>
            <person name="Chapman S.B."/>
            <person name="Chen Z."/>
            <person name="Freedman E."/>
            <person name="Gellesch M."/>
            <person name="Goldberg J."/>
            <person name="Griggs A."/>
            <person name="Gujja S."/>
            <person name="Heilman E.R."/>
            <person name="Heiman D."/>
            <person name="Hepburn T."/>
            <person name="Howarth C."/>
            <person name="Jen D."/>
            <person name="Larson L."/>
            <person name="Lewis B."/>
            <person name="Mehta T."/>
            <person name="Park D."/>
            <person name="Pearson M."/>
            <person name="Roberts A."/>
            <person name="Saif S."/>
            <person name="Shea T."/>
            <person name="Shenoy N."/>
            <person name="Sisk P."/>
            <person name="Stolte C."/>
            <person name="Sykes S."/>
            <person name="Walk T."/>
            <person name="White J."/>
            <person name="Yandava C."/>
            <person name="Haas B."/>
            <person name="Henn M.R."/>
            <person name="Nusbaum C."/>
            <person name="Birren B."/>
        </authorList>
    </citation>
    <scope>NUCLEOTIDE SEQUENCE [LARGE SCALE GENOMIC DNA]</scope>
    <source>
        <strain evidence="2">NA</strain>
    </source>
</reference>
<organism evidence="1 2">
    <name type="scientific">Wuchereria bancrofti</name>
    <dbReference type="NCBI Taxonomy" id="6293"/>
    <lineage>
        <taxon>Eukaryota</taxon>
        <taxon>Metazoa</taxon>
        <taxon>Ecdysozoa</taxon>
        <taxon>Nematoda</taxon>
        <taxon>Chromadorea</taxon>
        <taxon>Rhabditida</taxon>
        <taxon>Spirurina</taxon>
        <taxon>Spiruromorpha</taxon>
        <taxon>Filarioidea</taxon>
        <taxon>Onchocercidae</taxon>
        <taxon>Wuchereria</taxon>
    </lineage>
</organism>
<evidence type="ECO:0000313" key="1">
    <source>
        <dbReference type="EMBL" id="EJW70538.1"/>
    </source>
</evidence>
<dbReference type="Proteomes" id="UP000004810">
    <property type="component" value="Unassembled WGS sequence"/>
</dbReference>
<proteinExistence type="predicted"/>
<feature type="non-terminal residue" evidence="1">
    <location>
        <position position="1"/>
    </location>
</feature>